<keyword evidence="2" id="KW-1185">Reference proteome</keyword>
<evidence type="ECO:0000313" key="2">
    <source>
        <dbReference type="Proteomes" id="UP001060215"/>
    </source>
</evidence>
<accession>A0ACC0HES7</accession>
<reference evidence="1 2" key="1">
    <citation type="journal article" date="2022" name="Plant J.">
        <title>Chromosome-level genome of Camellia lanceoleosa provides a valuable resource for understanding genome evolution and self-incompatibility.</title>
        <authorList>
            <person name="Gong W."/>
            <person name="Xiao S."/>
            <person name="Wang L."/>
            <person name="Liao Z."/>
            <person name="Chang Y."/>
            <person name="Mo W."/>
            <person name="Hu G."/>
            <person name="Li W."/>
            <person name="Zhao G."/>
            <person name="Zhu H."/>
            <person name="Hu X."/>
            <person name="Ji K."/>
            <person name="Xiang X."/>
            <person name="Song Q."/>
            <person name="Yuan D."/>
            <person name="Jin S."/>
            <person name="Zhang L."/>
        </authorList>
    </citation>
    <scope>NUCLEOTIDE SEQUENCE [LARGE SCALE GENOMIC DNA]</scope>
    <source>
        <strain evidence="1">SQ_2022a</strain>
    </source>
</reference>
<sequence length="90" mass="10043">MGLRNHCFVSNCHTKPFAFAVFMDQQSAIAAMQVLNGMVFDLEKGSTLYIDLAKPNSRSKRSRFDDEKPGLEKRIKGSAGFSRATLDTIK</sequence>
<name>A0ACC0HES7_9ERIC</name>
<comment type="caution">
    <text evidence="1">The sequence shown here is derived from an EMBL/GenBank/DDBJ whole genome shotgun (WGS) entry which is preliminary data.</text>
</comment>
<dbReference type="Proteomes" id="UP001060215">
    <property type="component" value="Chromosome 5"/>
</dbReference>
<evidence type="ECO:0000313" key="1">
    <source>
        <dbReference type="EMBL" id="KAI8011408.1"/>
    </source>
</evidence>
<organism evidence="1 2">
    <name type="scientific">Camellia lanceoleosa</name>
    <dbReference type="NCBI Taxonomy" id="1840588"/>
    <lineage>
        <taxon>Eukaryota</taxon>
        <taxon>Viridiplantae</taxon>
        <taxon>Streptophyta</taxon>
        <taxon>Embryophyta</taxon>
        <taxon>Tracheophyta</taxon>
        <taxon>Spermatophyta</taxon>
        <taxon>Magnoliopsida</taxon>
        <taxon>eudicotyledons</taxon>
        <taxon>Gunneridae</taxon>
        <taxon>Pentapetalae</taxon>
        <taxon>asterids</taxon>
        <taxon>Ericales</taxon>
        <taxon>Theaceae</taxon>
        <taxon>Camellia</taxon>
    </lineage>
</organism>
<gene>
    <name evidence="1" type="ORF">LOK49_LG06G01866</name>
</gene>
<proteinExistence type="predicted"/>
<protein>
    <submittedName>
        <fullName evidence="1">Uncharacterized protein</fullName>
    </submittedName>
</protein>
<dbReference type="EMBL" id="CM045762">
    <property type="protein sequence ID" value="KAI8011408.1"/>
    <property type="molecule type" value="Genomic_DNA"/>
</dbReference>